<keyword evidence="5" id="KW-0297">G-protein coupled receptor</keyword>
<evidence type="ECO:0000256" key="2">
    <source>
        <dbReference type="ARBA" id="ARBA00022475"/>
    </source>
</evidence>
<keyword evidence="3 10" id="KW-0812">Transmembrane</keyword>
<feature type="transmembrane region" description="Helical" evidence="10">
    <location>
        <begin position="158"/>
        <end position="178"/>
    </location>
</feature>
<feature type="region of interest" description="Disordered" evidence="9">
    <location>
        <begin position="348"/>
        <end position="384"/>
    </location>
</feature>
<dbReference type="EMBL" id="BDGG01000003">
    <property type="protein sequence ID" value="GAU94770.1"/>
    <property type="molecule type" value="Genomic_DNA"/>
</dbReference>
<dbReference type="PRINTS" id="PR00237">
    <property type="entry name" value="GPCRRHODOPSN"/>
</dbReference>
<dbReference type="Proteomes" id="UP000186922">
    <property type="component" value="Unassembled WGS sequence"/>
</dbReference>
<dbReference type="Gene3D" id="1.20.1070.10">
    <property type="entry name" value="Rhodopsin 7-helix transmembrane proteins"/>
    <property type="match status" value="1"/>
</dbReference>
<feature type="transmembrane region" description="Helical" evidence="10">
    <location>
        <begin position="77"/>
        <end position="96"/>
    </location>
</feature>
<evidence type="ECO:0000256" key="1">
    <source>
        <dbReference type="ARBA" id="ARBA00004651"/>
    </source>
</evidence>
<evidence type="ECO:0000313" key="13">
    <source>
        <dbReference type="Proteomes" id="UP000186922"/>
    </source>
</evidence>
<keyword evidence="6 10" id="KW-0472">Membrane</keyword>
<keyword evidence="2" id="KW-1003">Cell membrane</keyword>
<dbReference type="GO" id="GO:0004930">
    <property type="term" value="F:G protein-coupled receptor activity"/>
    <property type="evidence" value="ECO:0007669"/>
    <property type="project" value="UniProtKB-KW"/>
</dbReference>
<dbReference type="InterPro" id="IPR000276">
    <property type="entry name" value="GPCR_Rhodpsn"/>
</dbReference>
<dbReference type="GO" id="GO:0005886">
    <property type="term" value="C:plasma membrane"/>
    <property type="evidence" value="ECO:0007669"/>
    <property type="project" value="UniProtKB-SubCell"/>
</dbReference>
<evidence type="ECO:0000256" key="3">
    <source>
        <dbReference type="ARBA" id="ARBA00022692"/>
    </source>
</evidence>
<name>A0A1D1V1Q2_RAMVA</name>
<dbReference type="SMART" id="SM01381">
    <property type="entry name" value="7TM_GPCR_Srsx"/>
    <property type="match status" value="1"/>
</dbReference>
<proteinExistence type="predicted"/>
<keyword evidence="13" id="KW-1185">Reference proteome</keyword>
<dbReference type="PANTHER" id="PTHR24248">
    <property type="entry name" value="ADRENERGIC RECEPTOR-RELATED G-PROTEIN COUPLED RECEPTOR"/>
    <property type="match status" value="1"/>
</dbReference>
<reference evidence="12 13" key="1">
    <citation type="journal article" date="2016" name="Nat. Commun.">
        <title>Extremotolerant tardigrade genome and improved radiotolerance of human cultured cells by tardigrade-unique protein.</title>
        <authorList>
            <person name="Hashimoto T."/>
            <person name="Horikawa D.D."/>
            <person name="Saito Y."/>
            <person name="Kuwahara H."/>
            <person name="Kozuka-Hata H."/>
            <person name="Shin-I T."/>
            <person name="Minakuchi Y."/>
            <person name="Ohishi K."/>
            <person name="Motoyama A."/>
            <person name="Aizu T."/>
            <person name="Enomoto A."/>
            <person name="Kondo K."/>
            <person name="Tanaka S."/>
            <person name="Hara Y."/>
            <person name="Koshikawa S."/>
            <person name="Sagara H."/>
            <person name="Miura T."/>
            <person name="Yokobori S."/>
            <person name="Miyagawa K."/>
            <person name="Suzuki Y."/>
            <person name="Kubo T."/>
            <person name="Oyama M."/>
            <person name="Kohara Y."/>
            <person name="Fujiyama A."/>
            <person name="Arakawa K."/>
            <person name="Katayama T."/>
            <person name="Toyoda A."/>
            <person name="Kunieda T."/>
        </authorList>
    </citation>
    <scope>NUCLEOTIDE SEQUENCE [LARGE SCALE GENOMIC DNA]</scope>
    <source>
        <strain evidence="12 13">YOKOZUNA-1</strain>
    </source>
</reference>
<evidence type="ECO:0000256" key="10">
    <source>
        <dbReference type="SAM" id="Phobius"/>
    </source>
</evidence>
<feature type="transmembrane region" description="Helical" evidence="10">
    <location>
        <begin position="116"/>
        <end position="137"/>
    </location>
</feature>
<sequence length="384" mass="43920">MSISVQNLSLVLSQMNFTENISAATNHSQSQDGTSYERATWWTILLFSVLIFITIISNLLVVLSFVVEPRLRTPFNYYLLSMAVSDFLVGALDLPQYLASYTYYGYWPFGDVQCTFWLYVDNVIPSLTLWFLVVLSLDRVWAIDRPISYRRHNSRSKCFVALLAAFVITNLPVLPGFIHARIHFGNQTDAKACNWDVDGLPAWASSFYGVVVNNWLPTILTIGCYSVTMTKLCKARRKLTEENVEQRARIMWRMRKERQALIMLTLLVVALVVLYGPYIIYSIRQLLFKIEDPAVFYNVAFYLSYALSAVNPFLFSAGSKDIQKGLKRMFGGKHRMSVADVSMKLHTTRNSRQSKQATHRTSAFQVTEPQHSVGNNRHLPNSIF</sequence>
<evidence type="ECO:0000313" key="12">
    <source>
        <dbReference type="EMBL" id="GAU94770.1"/>
    </source>
</evidence>
<feature type="transmembrane region" description="Helical" evidence="10">
    <location>
        <begin position="260"/>
        <end position="283"/>
    </location>
</feature>
<evidence type="ECO:0000259" key="11">
    <source>
        <dbReference type="PROSITE" id="PS50262"/>
    </source>
</evidence>
<accession>A0A1D1V1Q2</accession>
<dbReference type="SUPFAM" id="SSF81321">
    <property type="entry name" value="Family A G protein-coupled receptor-like"/>
    <property type="match status" value="1"/>
</dbReference>
<dbReference type="InterPro" id="IPR017452">
    <property type="entry name" value="GPCR_Rhodpsn_7TM"/>
</dbReference>
<comment type="caution">
    <text evidence="12">The sequence shown here is derived from an EMBL/GenBank/DDBJ whole genome shotgun (WGS) entry which is preliminary data.</text>
</comment>
<dbReference type="PROSITE" id="PS50262">
    <property type="entry name" value="G_PROTEIN_RECEP_F1_2"/>
    <property type="match status" value="1"/>
</dbReference>
<evidence type="ECO:0000256" key="6">
    <source>
        <dbReference type="ARBA" id="ARBA00023136"/>
    </source>
</evidence>
<dbReference type="Pfam" id="PF00001">
    <property type="entry name" value="7tm_1"/>
    <property type="match status" value="1"/>
</dbReference>
<keyword evidence="7" id="KW-0675">Receptor</keyword>
<organism evidence="12 13">
    <name type="scientific">Ramazzottius varieornatus</name>
    <name type="common">Water bear</name>
    <name type="synonym">Tardigrade</name>
    <dbReference type="NCBI Taxonomy" id="947166"/>
    <lineage>
        <taxon>Eukaryota</taxon>
        <taxon>Metazoa</taxon>
        <taxon>Ecdysozoa</taxon>
        <taxon>Tardigrada</taxon>
        <taxon>Eutardigrada</taxon>
        <taxon>Parachela</taxon>
        <taxon>Hypsibioidea</taxon>
        <taxon>Ramazzottiidae</taxon>
        <taxon>Ramazzottius</taxon>
    </lineage>
</organism>
<dbReference type="AlphaFoldDB" id="A0A1D1V1Q2"/>
<dbReference type="STRING" id="947166.A0A1D1V1Q2"/>
<evidence type="ECO:0000256" key="7">
    <source>
        <dbReference type="ARBA" id="ARBA00023170"/>
    </source>
</evidence>
<evidence type="ECO:0000256" key="9">
    <source>
        <dbReference type="SAM" id="MobiDB-lite"/>
    </source>
</evidence>
<gene>
    <name evidence="12" type="primary">RvY_06489-1</name>
    <name evidence="12" type="synonym">RvY_06489.1</name>
    <name evidence="12" type="ORF">RvY_06489</name>
</gene>
<evidence type="ECO:0000256" key="5">
    <source>
        <dbReference type="ARBA" id="ARBA00023040"/>
    </source>
</evidence>
<feature type="domain" description="G-protein coupled receptors family 1 profile" evidence="11">
    <location>
        <begin position="57"/>
        <end position="315"/>
    </location>
</feature>
<feature type="transmembrane region" description="Helical" evidence="10">
    <location>
        <begin position="41"/>
        <end position="65"/>
    </location>
</feature>
<feature type="transmembrane region" description="Helical" evidence="10">
    <location>
        <begin position="295"/>
        <end position="318"/>
    </location>
</feature>
<dbReference type="OrthoDB" id="10071887at2759"/>
<evidence type="ECO:0000256" key="8">
    <source>
        <dbReference type="ARBA" id="ARBA00023224"/>
    </source>
</evidence>
<comment type="subcellular location">
    <subcellularLocation>
        <location evidence="1">Cell membrane</location>
        <topology evidence="1">Multi-pass membrane protein</topology>
    </subcellularLocation>
</comment>
<feature type="transmembrane region" description="Helical" evidence="10">
    <location>
        <begin position="207"/>
        <end position="228"/>
    </location>
</feature>
<keyword evidence="8" id="KW-0807">Transducer</keyword>
<keyword evidence="4 10" id="KW-1133">Transmembrane helix</keyword>
<protein>
    <recommendedName>
        <fullName evidence="11">G-protein coupled receptors family 1 profile domain-containing protein</fullName>
    </recommendedName>
</protein>
<evidence type="ECO:0000256" key="4">
    <source>
        <dbReference type="ARBA" id="ARBA00022989"/>
    </source>
</evidence>